<dbReference type="Proteomes" id="UP000652219">
    <property type="component" value="Unassembled WGS sequence"/>
</dbReference>
<keyword evidence="2" id="KW-0472">Membrane</keyword>
<gene>
    <name evidence="3" type="ORF">CSOJ01_13839</name>
</gene>
<feature type="region of interest" description="Disordered" evidence="1">
    <location>
        <begin position="1"/>
        <end position="152"/>
    </location>
</feature>
<reference evidence="3 4" key="1">
    <citation type="journal article" date="2020" name="Phytopathology">
        <title>Genome Sequence Resources of Colletotrichum truncatum, C. plurivorum, C. musicola, and C. sojae: Four Species Pathogenic to Soybean (Glycine max).</title>
        <authorList>
            <person name="Rogerio F."/>
            <person name="Boufleur T.R."/>
            <person name="Ciampi-Guillardi M."/>
            <person name="Sukno S.A."/>
            <person name="Thon M.R."/>
            <person name="Massola Junior N.S."/>
            <person name="Baroncelli R."/>
        </authorList>
    </citation>
    <scope>NUCLEOTIDE SEQUENCE [LARGE SCALE GENOMIC DNA]</scope>
    <source>
        <strain evidence="3 4">LFN0009</strain>
    </source>
</reference>
<feature type="compositionally biased region" description="Polar residues" evidence="1">
    <location>
        <begin position="133"/>
        <end position="149"/>
    </location>
</feature>
<keyword evidence="4" id="KW-1185">Reference proteome</keyword>
<dbReference type="EMBL" id="WIGN01000424">
    <property type="protein sequence ID" value="KAF6793765.1"/>
    <property type="molecule type" value="Genomic_DNA"/>
</dbReference>
<feature type="transmembrane region" description="Helical" evidence="2">
    <location>
        <begin position="160"/>
        <end position="179"/>
    </location>
</feature>
<name>A0A8H6IRE1_9PEZI</name>
<feature type="compositionally biased region" description="Acidic residues" evidence="1">
    <location>
        <begin position="62"/>
        <end position="75"/>
    </location>
</feature>
<feature type="compositionally biased region" description="Basic and acidic residues" evidence="1">
    <location>
        <begin position="1"/>
        <end position="15"/>
    </location>
</feature>
<sequence>MRVAAEDIRHTERYEPAIIRTSSTSTDHQQHHHRPTSGPPRVLNRKPQQQLTSTDLRGLTSETDDDDDDDDDDDGTMMKTPLSLVTSNEGNQHLSRRAERRSRALPPTAFQGGPITFTSTPESTAPGRPSPVEVSSGTPNHPQNSTESRSPPVMMRAQSLVSRFLVVLGAYDAAMWMTAQGSGVFQAMAESEGEETYAYLAGVMHGIQEYRYVFAFIFFFGHFVLAGRR</sequence>
<protein>
    <submittedName>
        <fullName evidence="3">Uncharacterized protein</fullName>
    </submittedName>
</protein>
<comment type="caution">
    <text evidence="3">The sequence shown here is derived from an EMBL/GenBank/DDBJ whole genome shotgun (WGS) entry which is preliminary data.</text>
</comment>
<evidence type="ECO:0000313" key="4">
    <source>
        <dbReference type="Proteomes" id="UP000652219"/>
    </source>
</evidence>
<evidence type="ECO:0000313" key="3">
    <source>
        <dbReference type="EMBL" id="KAF6793765.1"/>
    </source>
</evidence>
<organism evidence="3 4">
    <name type="scientific">Colletotrichum sojae</name>
    <dbReference type="NCBI Taxonomy" id="2175907"/>
    <lineage>
        <taxon>Eukaryota</taxon>
        <taxon>Fungi</taxon>
        <taxon>Dikarya</taxon>
        <taxon>Ascomycota</taxon>
        <taxon>Pezizomycotina</taxon>
        <taxon>Sordariomycetes</taxon>
        <taxon>Hypocreomycetidae</taxon>
        <taxon>Glomerellales</taxon>
        <taxon>Glomerellaceae</taxon>
        <taxon>Colletotrichum</taxon>
        <taxon>Colletotrichum orchidearum species complex</taxon>
    </lineage>
</organism>
<keyword evidence="2" id="KW-1133">Transmembrane helix</keyword>
<feature type="compositionally biased region" description="Polar residues" evidence="1">
    <location>
        <begin position="46"/>
        <end position="55"/>
    </location>
</feature>
<feature type="transmembrane region" description="Helical" evidence="2">
    <location>
        <begin position="210"/>
        <end position="227"/>
    </location>
</feature>
<evidence type="ECO:0000256" key="1">
    <source>
        <dbReference type="SAM" id="MobiDB-lite"/>
    </source>
</evidence>
<evidence type="ECO:0000256" key="2">
    <source>
        <dbReference type="SAM" id="Phobius"/>
    </source>
</evidence>
<feature type="compositionally biased region" description="Polar residues" evidence="1">
    <location>
        <begin position="83"/>
        <end position="93"/>
    </location>
</feature>
<accession>A0A8H6IRE1</accession>
<keyword evidence="2" id="KW-0812">Transmembrane</keyword>
<dbReference type="AlphaFoldDB" id="A0A8H6IRE1"/>
<proteinExistence type="predicted"/>